<dbReference type="Pfam" id="PF01790">
    <property type="entry name" value="LGT"/>
    <property type="match status" value="1"/>
</dbReference>
<keyword evidence="8" id="KW-0449">Lipoprotein</keyword>
<organism evidence="8 9">
    <name type="scientific">marine gamma proteobacterium HTCC2143</name>
    <dbReference type="NCBI Taxonomy" id="247633"/>
    <lineage>
        <taxon>Bacteria</taxon>
        <taxon>Pseudomonadati</taxon>
        <taxon>Pseudomonadota</taxon>
        <taxon>Gammaproteobacteria</taxon>
        <taxon>Cellvibrionales</taxon>
        <taxon>Spongiibacteraceae</taxon>
        <taxon>BD1-7 clade</taxon>
    </lineage>
</organism>
<evidence type="ECO:0000313" key="9">
    <source>
        <dbReference type="Proteomes" id="UP000004931"/>
    </source>
</evidence>
<feature type="transmembrane region" description="Helical" evidence="7">
    <location>
        <begin position="243"/>
        <end position="260"/>
    </location>
</feature>
<dbReference type="PANTHER" id="PTHR30589:SF0">
    <property type="entry name" value="PHOSPHATIDYLGLYCEROL--PROLIPOPROTEIN DIACYLGLYCERYL TRANSFERASE"/>
    <property type="match status" value="1"/>
</dbReference>
<dbReference type="InterPro" id="IPR001640">
    <property type="entry name" value="Lgt"/>
</dbReference>
<keyword evidence="5 7" id="KW-1133">Transmembrane helix</keyword>
<dbReference type="GO" id="GO:0042158">
    <property type="term" value="P:lipoprotein biosynthetic process"/>
    <property type="evidence" value="ECO:0007669"/>
    <property type="project" value="UniProtKB-UniRule"/>
</dbReference>
<evidence type="ECO:0000256" key="1">
    <source>
        <dbReference type="ARBA" id="ARBA00007150"/>
    </source>
</evidence>
<evidence type="ECO:0000256" key="5">
    <source>
        <dbReference type="ARBA" id="ARBA00022989"/>
    </source>
</evidence>
<dbReference type="STRING" id="247633.GP2143_16591"/>
<sequence length="283" mass="31350">MLTHPDIDPVAVSLGPISIHWYGLMYLVGFAAAWGIAVHRSGFDNSPIKRRHVDDLIFYSALGAVLGGRFGYVMFYNFDKFLLDPLWLFKLWEGGMSFHGGLLGVFVAMIIFARKLNVKLGALVDFVAPMAPVGLGMGRVGNFIGQELWGRPADVNLVPWAMVFPNDPSNLARHPSQLYQALLEGGVLLLIVYSFSARPRPNWSVAGLFLMGYGVFRFAVEFFRAPDSHIGFDAFGWLTRGQVLSLPMIIGGFVLMIYAYRWQTAEPLGTGSKSGKKAVKKNR</sequence>
<evidence type="ECO:0000256" key="3">
    <source>
        <dbReference type="ARBA" id="ARBA00022679"/>
    </source>
</evidence>
<feature type="transmembrane region" description="Helical" evidence="7">
    <location>
        <begin position="56"/>
        <end position="76"/>
    </location>
</feature>
<accession>A0Y9T8</accession>
<feature type="transmembrane region" description="Helical" evidence="7">
    <location>
        <begin position="96"/>
        <end position="113"/>
    </location>
</feature>
<reference evidence="8 9" key="1">
    <citation type="journal article" date="2010" name="J. Bacteriol.">
        <title>Genome sequence of the oligotrophic marine Gammaproteobacterium HTCC2143, isolated from the Oregon Coast.</title>
        <authorList>
            <person name="Oh H.M."/>
            <person name="Kang I."/>
            <person name="Ferriera S."/>
            <person name="Giovannoni S.J."/>
            <person name="Cho J.C."/>
        </authorList>
    </citation>
    <scope>NUCLEOTIDE SEQUENCE [LARGE SCALE GENOMIC DNA]</scope>
    <source>
        <strain evidence="8 9">HTCC2143</strain>
    </source>
</reference>
<protein>
    <recommendedName>
        <fullName evidence="7">Phosphatidylglycerol--prolipoprotein diacylglyceryl transferase</fullName>
        <ecNumber evidence="7">2.5.1.145</ecNumber>
    </recommendedName>
</protein>
<dbReference type="HAMAP" id="MF_01147">
    <property type="entry name" value="Lgt"/>
    <property type="match status" value="1"/>
</dbReference>
<dbReference type="Proteomes" id="UP000004931">
    <property type="component" value="Unassembled WGS sequence"/>
</dbReference>
<keyword evidence="9" id="KW-1185">Reference proteome</keyword>
<dbReference type="eggNOG" id="COG0682">
    <property type="taxonomic scope" value="Bacteria"/>
</dbReference>
<dbReference type="PROSITE" id="PS01311">
    <property type="entry name" value="LGT"/>
    <property type="match status" value="1"/>
</dbReference>
<dbReference type="PANTHER" id="PTHR30589">
    <property type="entry name" value="PROLIPOPROTEIN DIACYLGLYCERYL TRANSFERASE"/>
    <property type="match status" value="1"/>
</dbReference>
<comment type="similarity">
    <text evidence="1 7">Belongs to the Lgt family.</text>
</comment>
<dbReference type="GO" id="GO:0005886">
    <property type="term" value="C:plasma membrane"/>
    <property type="evidence" value="ECO:0007669"/>
    <property type="project" value="UniProtKB-SubCell"/>
</dbReference>
<gene>
    <name evidence="7" type="primary">lgt</name>
    <name evidence="8" type="ORF">GP2143_16591</name>
</gene>
<comment type="function">
    <text evidence="7">Catalyzes the transfer of the diacylglyceryl group from phosphatidylglycerol to the sulfhydryl group of the N-terminal cysteine of a prolipoprotein, the first step in the formation of mature lipoproteins.</text>
</comment>
<feature type="transmembrane region" description="Helical" evidence="7">
    <location>
        <begin position="203"/>
        <end position="223"/>
    </location>
</feature>
<dbReference type="OrthoDB" id="871140at2"/>
<keyword evidence="2 7" id="KW-1003">Cell membrane</keyword>
<keyword evidence="6 7" id="KW-0472">Membrane</keyword>
<keyword evidence="4 7" id="KW-0812">Transmembrane</keyword>
<comment type="catalytic activity">
    <reaction evidence="7">
        <text>L-cysteinyl-[prolipoprotein] + a 1,2-diacyl-sn-glycero-3-phospho-(1'-sn-glycerol) = an S-1,2-diacyl-sn-glyceryl-L-cysteinyl-[prolipoprotein] + sn-glycerol 1-phosphate + H(+)</text>
        <dbReference type="Rhea" id="RHEA:56712"/>
        <dbReference type="Rhea" id="RHEA-COMP:14679"/>
        <dbReference type="Rhea" id="RHEA-COMP:14680"/>
        <dbReference type="ChEBI" id="CHEBI:15378"/>
        <dbReference type="ChEBI" id="CHEBI:29950"/>
        <dbReference type="ChEBI" id="CHEBI:57685"/>
        <dbReference type="ChEBI" id="CHEBI:64716"/>
        <dbReference type="ChEBI" id="CHEBI:140658"/>
        <dbReference type="EC" id="2.5.1.145"/>
    </reaction>
</comment>
<comment type="pathway">
    <text evidence="7">Protein modification; lipoprotein biosynthesis (diacylglyceryl transfer).</text>
</comment>
<evidence type="ECO:0000256" key="7">
    <source>
        <dbReference type="HAMAP-Rule" id="MF_01147"/>
    </source>
</evidence>
<comment type="caution">
    <text evidence="8">The sequence shown here is derived from an EMBL/GenBank/DDBJ whole genome shotgun (WGS) entry which is preliminary data.</text>
</comment>
<evidence type="ECO:0000256" key="6">
    <source>
        <dbReference type="ARBA" id="ARBA00023136"/>
    </source>
</evidence>
<dbReference type="EC" id="2.5.1.145" evidence="7"/>
<evidence type="ECO:0000256" key="4">
    <source>
        <dbReference type="ARBA" id="ARBA00022692"/>
    </source>
</evidence>
<keyword evidence="3 7" id="KW-0808">Transferase</keyword>
<dbReference type="UniPathway" id="UPA00664"/>
<proteinExistence type="inferred from homology"/>
<evidence type="ECO:0000256" key="2">
    <source>
        <dbReference type="ARBA" id="ARBA00022475"/>
    </source>
</evidence>
<feature type="transmembrane region" description="Helical" evidence="7">
    <location>
        <begin position="19"/>
        <end position="36"/>
    </location>
</feature>
<dbReference type="AlphaFoldDB" id="A0Y9T8"/>
<feature type="transmembrane region" description="Helical" evidence="7">
    <location>
        <begin position="178"/>
        <end position="197"/>
    </location>
</feature>
<feature type="binding site" evidence="7">
    <location>
        <position position="139"/>
    </location>
    <ligand>
        <name>a 1,2-diacyl-sn-glycero-3-phospho-(1'-sn-glycerol)</name>
        <dbReference type="ChEBI" id="CHEBI:64716"/>
    </ligand>
</feature>
<evidence type="ECO:0000313" key="8">
    <source>
        <dbReference type="EMBL" id="EAW32892.1"/>
    </source>
</evidence>
<comment type="subcellular location">
    <subcellularLocation>
        <location evidence="7">Cell membrane</location>
        <topology evidence="7">Multi-pass membrane protein</topology>
    </subcellularLocation>
</comment>
<name>A0Y9T8_9GAMM</name>
<dbReference type="GO" id="GO:0008961">
    <property type="term" value="F:phosphatidylglycerol-prolipoprotein diacylglyceryl transferase activity"/>
    <property type="evidence" value="ECO:0007669"/>
    <property type="project" value="UniProtKB-UniRule"/>
</dbReference>
<dbReference type="EMBL" id="AAVT01000001">
    <property type="protein sequence ID" value="EAW32892.1"/>
    <property type="molecule type" value="Genomic_DNA"/>
</dbReference>
<dbReference type="NCBIfam" id="TIGR00544">
    <property type="entry name" value="lgt"/>
    <property type="match status" value="1"/>
</dbReference>